<keyword evidence="4" id="KW-0223">Dioxygenase</keyword>
<dbReference type="PANTHER" id="PTHR12907">
    <property type="entry name" value="EGL NINE HOMOLOG-RELATED"/>
    <property type="match status" value="1"/>
</dbReference>
<dbReference type="GO" id="GO:0008198">
    <property type="term" value="F:ferrous iron binding"/>
    <property type="evidence" value="ECO:0007669"/>
    <property type="project" value="TreeGrafter"/>
</dbReference>
<dbReference type="PROSITE" id="PS51471">
    <property type="entry name" value="FE2OG_OXY"/>
    <property type="match status" value="1"/>
</dbReference>
<evidence type="ECO:0000256" key="6">
    <source>
        <dbReference type="ARBA" id="ARBA00023004"/>
    </source>
</evidence>
<dbReference type="Gene3D" id="2.60.120.620">
    <property type="entry name" value="q2cbj1_9rhob like domain"/>
    <property type="match status" value="1"/>
</dbReference>
<dbReference type="PANTHER" id="PTHR12907:SF26">
    <property type="entry name" value="HIF PROLYL HYDROXYLASE, ISOFORM C"/>
    <property type="match status" value="1"/>
</dbReference>
<keyword evidence="5" id="KW-0560">Oxidoreductase</keyword>
<evidence type="ECO:0000256" key="2">
    <source>
        <dbReference type="ARBA" id="ARBA00022723"/>
    </source>
</evidence>
<evidence type="ECO:0000313" key="8">
    <source>
        <dbReference type="EMBL" id="SCW76768.1"/>
    </source>
</evidence>
<dbReference type="InterPro" id="IPR044862">
    <property type="entry name" value="Pro_4_hyd_alph_FE2OG_OXY"/>
</dbReference>
<dbReference type="Pfam" id="PF13640">
    <property type="entry name" value="2OG-FeII_Oxy_3"/>
    <property type="match status" value="1"/>
</dbReference>
<keyword evidence="3" id="KW-0847">Vitamin C</keyword>
<dbReference type="AlphaFoldDB" id="A0AB37ZB30"/>
<dbReference type="InterPro" id="IPR006620">
    <property type="entry name" value="Pro_4_hyd_alph"/>
</dbReference>
<dbReference type="InterPro" id="IPR051559">
    <property type="entry name" value="HIF_prolyl_hydroxylases"/>
</dbReference>
<evidence type="ECO:0000256" key="5">
    <source>
        <dbReference type="ARBA" id="ARBA00023002"/>
    </source>
</evidence>
<evidence type="ECO:0000259" key="7">
    <source>
        <dbReference type="PROSITE" id="PS51471"/>
    </source>
</evidence>
<dbReference type="GO" id="GO:0071456">
    <property type="term" value="P:cellular response to hypoxia"/>
    <property type="evidence" value="ECO:0007669"/>
    <property type="project" value="TreeGrafter"/>
</dbReference>
<evidence type="ECO:0000256" key="1">
    <source>
        <dbReference type="ARBA" id="ARBA00001961"/>
    </source>
</evidence>
<dbReference type="InterPro" id="IPR005123">
    <property type="entry name" value="Oxoglu/Fe-dep_dioxygenase_dom"/>
</dbReference>
<keyword evidence="2" id="KW-0479">Metal-binding</keyword>
<dbReference type="SMART" id="SM00702">
    <property type="entry name" value="P4Hc"/>
    <property type="match status" value="1"/>
</dbReference>
<keyword evidence="6" id="KW-0408">Iron</keyword>
<organism evidence="8 9">
    <name type="scientific">Pseudomonas peli</name>
    <dbReference type="NCBI Taxonomy" id="592361"/>
    <lineage>
        <taxon>Bacteria</taxon>
        <taxon>Pseudomonadati</taxon>
        <taxon>Pseudomonadota</taxon>
        <taxon>Gammaproteobacteria</taxon>
        <taxon>Pseudomonadales</taxon>
        <taxon>Pseudomonadaceae</taxon>
        <taxon>Pseudomonas</taxon>
    </lineage>
</organism>
<evidence type="ECO:0000256" key="4">
    <source>
        <dbReference type="ARBA" id="ARBA00022964"/>
    </source>
</evidence>
<keyword evidence="9" id="KW-1185">Reference proteome</keyword>
<evidence type="ECO:0000313" key="9">
    <source>
        <dbReference type="Proteomes" id="UP000242418"/>
    </source>
</evidence>
<name>A0AB37ZB30_9PSED</name>
<dbReference type="GO" id="GO:0031418">
    <property type="term" value="F:L-ascorbic acid binding"/>
    <property type="evidence" value="ECO:0007669"/>
    <property type="project" value="UniProtKB-KW"/>
</dbReference>
<dbReference type="Proteomes" id="UP000242418">
    <property type="component" value="Unassembled WGS sequence"/>
</dbReference>
<accession>A0AB37ZB30</accession>
<gene>
    <name evidence="8" type="ORF">SAMN05216370_3348</name>
</gene>
<comment type="caution">
    <text evidence="8">The sequence shown here is derived from an EMBL/GenBank/DDBJ whole genome shotgun (WGS) entry which is preliminary data.</text>
</comment>
<feature type="domain" description="Fe2OG dioxygenase" evidence="7">
    <location>
        <begin position="120"/>
        <end position="217"/>
    </location>
</feature>
<sequence>MLTLVEARQGAGRIAGMTTDTHTALLTRIVDDLAEQGWSLQPQFIAPSLTLDLAEECRKRAAHGALAPAGVGRGAQQQIREGVRGDHIQWLEAGQAEACDQYLQAFDELRVALNQGLYLGLEDFEGHFALYPPGAFYQKHVDRFRDDDRRAVSAVFYLNEDWQAEQGGALRLYLPNGETRDVLPQAGSLLLFLSADMPHEVLPASRDRLSLTGWFRRRGNGPF</sequence>
<evidence type="ECO:0000256" key="3">
    <source>
        <dbReference type="ARBA" id="ARBA00022896"/>
    </source>
</evidence>
<protein>
    <submittedName>
        <fullName evidence="8">SM-20-related protein</fullName>
    </submittedName>
</protein>
<comment type="cofactor">
    <cofactor evidence="1">
        <name>L-ascorbate</name>
        <dbReference type="ChEBI" id="CHEBI:38290"/>
    </cofactor>
</comment>
<reference evidence="8 9" key="1">
    <citation type="submission" date="2016-10" db="EMBL/GenBank/DDBJ databases">
        <authorList>
            <person name="Varghese N."/>
            <person name="Submissions S."/>
        </authorList>
    </citation>
    <scope>NUCLEOTIDE SEQUENCE [LARGE SCALE GENOMIC DNA]</scope>
    <source>
        <strain evidence="8 9">DSM 17833</strain>
    </source>
</reference>
<proteinExistence type="predicted"/>
<dbReference type="EMBL" id="FMTL01000003">
    <property type="protein sequence ID" value="SCW76768.1"/>
    <property type="molecule type" value="Genomic_DNA"/>
</dbReference>
<dbReference type="GO" id="GO:0031543">
    <property type="term" value="F:peptidyl-proline dioxygenase activity"/>
    <property type="evidence" value="ECO:0007669"/>
    <property type="project" value="TreeGrafter"/>
</dbReference>